<accession>A0A841C358</accession>
<dbReference type="Proteomes" id="UP000587527">
    <property type="component" value="Unassembled WGS sequence"/>
</dbReference>
<dbReference type="Gene3D" id="3.40.50.150">
    <property type="entry name" value="Vaccinia Virus protein VP39"/>
    <property type="match status" value="1"/>
</dbReference>
<dbReference type="SUPFAM" id="SSF53335">
    <property type="entry name" value="S-adenosyl-L-methionine-dependent methyltransferases"/>
    <property type="match status" value="1"/>
</dbReference>
<dbReference type="AlphaFoldDB" id="A0A841C358"/>
<gene>
    <name evidence="2" type="ORF">F4553_007780</name>
</gene>
<dbReference type="Pfam" id="PF02384">
    <property type="entry name" value="N6_Mtase"/>
    <property type="match status" value="1"/>
</dbReference>
<name>A0A841C358_9ACTN</name>
<proteinExistence type="predicted"/>
<dbReference type="RefSeq" id="WP_184846402.1">
    <property type="nucleotide sequence ID" value="NZ_JACHMN010000003.1"/>
</dbReference>
<dbReference type="GO" id="GO:0008170">
    <property type="term" value="F:N-methyltransferase activity"/>
    <property type="evidence" value="ECO:0007669"/>
    <property type="project" value="InterPro"/>
</dbReference>
<sequence>MDRDQADSSSRQATVTASGIAKMAAVGRAAVSNWRRRYADFPLPVGGTAASPVFDAAAIESWLTQQGKLRATSTGELVWRHIESLTQAAHMGDTLCLVGAYLLAQSGQPAPGPRARLLSPERLLARLRSRNAALADLVGEVAPAAWSPQLETILTAAVQLGQEQDPGAAFEYLHTQYVTSTRSLTGPDATPDDVAEIMVMLASSGPRIFDFSSGTGSVMRAAAERALHAGVGFQCFAQEIKRQHALTTLLRVWFVYEEAVRAGLPAEPPVVSVGDSLLADGFPELLADAVVANAPFGIHDWGHEKLAYDPRWTFGLPPRTEPELAWVQHALAHLLPGKRAVLLMPPAAAARPAGRRIRSELVRRGALQAVIALPAGLMPPAAIGLHLWVLVRPEPGSVPDPRLLFVDSAQSAPGKAPSRAENIAFVREVVERAWTAYGSGGPDHESGIYRIVPAVDVIDDEVDLTPRRYLPLASRPSLNAGDLRSQLKSFRDLLDEIRDGLPSARVTDAEPMADAPSADIADLVRSGSLSVHRAIVRTRDEQPENGPQVPAVTGPDVVAGGPPTGIASQGADQPGETRIRPDDVLIPVVARELVARVATPEQVGAELGPGVHAVRVDPDVLDPWFLAGVLSRTDNARLGGRVSTTAAGMLRIDVRRLAIPVLPIATQRTYGAAFRDLAAFQIALATAVRQGRDLTRDLTDGLAGGLISVEFGGEPG</sequence>
<keyword evidence="3" id="KW-1185">Reference proteome</keyword>
<dbReference type="InterPro" id="IPR052916">
    <property type="entry name" value="Type-I_RE_MTase_Subunit"/>
</dbReference>
<dbReference type="InterPro" id="IPR029063">
    <property type="entry name" value="SAM-dependent_MTases_sf"/>
</dbReference>
<evidence type="ECO:0000313" key="2">
    <source>
        <dbReference type="EMBL" id="MBB5874346.1"/>
    </source>
</evidence>
<evidence type="ECO:0000259" key="1">
    <source>
        <dbReference type="Pfam" id="PF02384"/>
    </source>
</evidence>
<evidence type="ECO:0000313" key="3">
    <source>
        <dbReference type="Proteomes" id="UP000587527"/>
    </source>
</evidence>
<dbReference type="EMBL" id="JACHMN010000003">
    <property type="protein sequence ID" value="MBB5874346.1"/>
    <property type="molecule type" value="Genomic_DNA"/>
</dbReference>
<dbReference type="PRINTS" id="PR00507">
    <property type="entry name" value="N12N6MTFRASE"/>
</dbReference>
<dbReference type="GO" id="GO:0003677">
    <property type="term" value="F:DNA binding"/>
    <property type="evidence" value="ECO:0007669"/>
    <property type="project" value="InterPro"/>
</dbReference>
<reference evidence="2 3" key="1">
    <citation type="submission" date="2020-08" db="EMBL/GenBank/DDBJ databases">
        <title>Sequencing the genomes of 1000 actinobacteria strains.</title>
        <authorList>
            <person name="Klenk H.-P."/>
        </authorList>
    </citation>
    <scope>NUCLEOTIDE SEQUENCE [LARGE SCALE GENOMIC DNA]</scope>
    <source>
        <strain evidence="2 3">DSM 45362</strain>
    </source>
</reference>
<protein>
    <recommendedName>
        <fullName evidence="1">DNA methylase adenine-specific domain-containing protein</fullName>
    </recommendedName>
</protein>
<dbReference type="PANTHER" id="PTHR42998:SF1">
    <property type="entry name" value="TYPE I RESTRICTION ENZYME HINDI METHYLASE SUBUNIT"/>
    <property type="match status" value="1"/>
</dbReference>
<dbReference type="InterPro" id="IPR003356">
    <property type="entry name" value="DNA_methylase_A-5"/>
</dbReference>
<feature type="domain" description="DNA methylase adenine-specific" evidence="1">
    <location>
        <begin position="167"/>
        <end position="470"/>
    </location>
</feature>
<dbReference type="PANTHER" id="PTHR42998">
    <property type="entry name" value="TYPE I RESTRICTION ENZYME HINDVIIP M PROTEIN-RELATED"/>
    <property type="match status" value="1"/>
</dbReference>
<comment type="caution">
    <text evidence="2">The sequence shown here is derived from an EMBL/GenBank/DDBJ whole genome shotgun (WGS) entry which is preliminary data.</text>
</comment>
<organism evidence="2 3">
    <name type="scientific">Allocatelliglobosispora scoriae</name>
    <dbReference type="NCBI Taxonomy" id="643052"/>
    <lineage>
        <taxon>Bacteria</taxon>
        <taxon>Bacillati</taxon>
        <taxon>Actinomycetota</taxon>
        <taxon>Actinomycetes</taxon>
        <taxon>Micromonosporales</taxon>
        <taxon>Micromonosporaceae</taxon>
        <taxon>Allocatelliglobosispora</taxon>
    </lineage>
</organism>